<dbReference type="EMBL" id="CP024700">
    <property type="protein sequence ID" value="ATV61095.1"/>
    <property type="molecule type" value="Genomic_DNA"/>
</dbReference>
<dbReference type="SUPFAM" id="SSF143011">
    <property type="entry name" value="RelE-like"/>
    <property type="match status" value="1"/>
</dbReference>
<gene>
    <name evidence="1" type="ORF">CTM74_04175</name>
</gene>
<evidence type="ECO:0000313" key="1">
    <source>
        <dbReference type="EMBL" id="ATV61095.1"/>
    </source>
</evidence>
<proteinExistence type="predicted"/>
<accession>A0AAD0AKF6</accession>
<evidence type="ECO:0000313" key="2">
    <source>
        <dbReference type="Proteomes" id="UP000228552"/>
    </source>
</evidence>
<organism evidence="1 2">
    <name type="scientific">Fusobacterium pseudoperiodonticum</name>
    <dbReference type="NCBI Taxonomy" id="2663009"/>
    <lineage>
        <taxon>Bacteria</taxon>
        <taxon>Fusobacteriati</taxon>
        <taxon>Fusobacteriota</taxon>
        <taxon>Fusobacteriia</taxon>
        <taxon>Fusobacteriales</taxon>
        <taxon>Fusobacteriaceae</taxon>
        <taxon>Fusobacterium</taxon>
    </lineage>
</organism>
<dbReference type="Proteomes" id="UP000228552">
    <property type="component" value="Chromosome"/>
</dbReference>
<dbReference type="AlphaFoldDB" id="A0AAD0AKF6"/>
<reference evidence="1 2" key="1">
    <citation type="submission" date="2017-11" db="EMBL/GenBank/DDBJ databases">
        <title>Genome sequencing of Fusobacterium periodonticum KCOM 1263.</title>
        <authorList>
            <person name="Kook J.-K."/>
            <person name="Park S.-N."/>
            <person name="Lim Y.K."/>
        </authorList>
    </citation>
    <scope>NUCLEOTIDE SEQUENCE [LARGE SCALE GENOMIC DNA]</scope>
    <source>
        <strain evidence="1 2">KCOM 1263</strain>
    </source>
</reference>
<dbReference type="Gene3D" id="3.30.2310.20">
    <property type="entry name" value="RelE-like"/>
    <property type="match status" value="1"/>
</dbReference>
<dbReference type="InterPro" id="IPR035093">
    <property type="entry name" value="RelE/ParE_toxin_dom_sf"/>
</dbReference>
<protein>
    <submittedName>
        <fullName evidence="1">Addiction module toxin RelE</fullName>
    </submittedName>
</protein>
<keyword evidence="2" id="KW-1185">Reference proteome</keyword>
<name>A0AAD0AKF6_9FUSO</name>
<dbReference type="RefSeq" id="WP_074016683.1">
    <property type="nucleotide sequence ID" value="NZ_CP024700.1"/>
</dbReference>
<sequence length="97" mass="11750">MSETQDEIELVIDYSKVADKFFEKHNDVEEKFLQNLENFYLEKQENIDIKKIKGTKLPQYRMRIGNYRVIFTVNKEIINVYYIFVEKADSRGDIYKK</sequence>